<feature type="compositionally biased region" description="Low complexity" evidence="1">
    <location>
        <begin position="553"/>
        <end position="563"/>
    </location>
</feature>
<organism evidence="2 3">
    <name type="scientific">Eumeta variegata</name>
    <name type="common">Bagworm moth</name>
    <name type="synonym">Eumeta japonica</name>
    <dbReference type="NCBI Taxonomy" id="151549"/>
    <lineage>
        <taxon>Eukaryota</taxon>
        <taxon>Metazoa</taxon>
        <taxon>Ecdysozoa</taxon>
        <taxon>Arthropoda</taxon>
        <taxon>Hexapoda</taxon>
        <taxon>Insecta</taxon>
        <taxon>Pterygota</taxon>
        <taxon>Neoptera</taxon>
        <taxon>Endopterygota</taxon>
        <taxon>Lepidoptera</taxon>
        <taxon>Glossata</taxon>
        <taxon>Ditrysia</taxon>
        <taxon>Tineoidea</taxon>
        <taxon>Psychidae</taxon>
        <taxon>Oiketicinae</taxon>
        <taxon>Eumeta</taxon>
    </lineage>
</organism>
<name>A0A4C1SWJ8_EUMVA</name>
<protein>
    <submittedName>
        <fullName evidence="2">Uncharacterized protein</fullName>
    </submittedName>
</protein>
<gene>
    <name evidence="2" type="ORF">EVAR_3041_1</name>
</gene>
<accession>A0A4C1SWJ8</accession>
<dbReference type="OrthoDB" id="6428908at2759"/>
<reference evidence="2 3" key="1">
    <citation type="journal article" date="2019" name="Commun. Biol.">
        <title>The bagworm genome reveals a unique fibroin gene that provides high tensile strength.</title>
        <authorList>
            <person name="Kono N."/>
            <person name="Nakamura H."/>
            <person name="Ohtoshi R."/>
            <person name="Tomita M."/>
            <person name="Numata K."/>
            <person name="Arakawa K."/>
        </authorList>
    </citation>
    <scope>NUCLEOTIDE SEQUENCE [LARGE SCALE GENOMIC DNA]</scope>
</reference>
<evidence type="ECO:0000313" key="2">
    <source>
        <dbReference type="EMBL" id="GBP05548.1"/>
    </source>
</evidence>
<sequence>MKEIILCPHVHSHGINALSNNKVVWSVLHVHLSRSFDVSCARAAAWALKRQRALVMPLLVISISVSSNGNSPGIKMMGGMMLDMEKERNSHHTKLPIGITRNSQDKSRTRRLNHTMLSLNERYRRLIPYMTFYYANDGIVTTTADPINEIEIEKFPPGQIRFPEQPDIRIQDTPLYIPPRPPLVNLYESDDNPNVRYYYSEKDPIDTFKLIPYEQTPVQVVTENINLYNGPKHIQNIPNVSPTEQVYLKPRPNRPQHLYDLVPERQPFIKKPVLTVSDDYYNRPQPAKFELKTAPVVETGFKPIVPQIPVQTTESTFLSTTTLRPVFEDDHPVLLETVTVAPEIPISYKVPNYYQYVVDNPQNTEVSRDSSTLSEILSILQKSKSLPKPVTRENLGSSIRTLLQVLSELKAAPYSEAELPVLSTAKPFAAPPTPAVEASTKPATEVASNEEHRQEFHKEPYLATVNPPSQHLDDYPAGVVTSQKFPLPIQSDDEGGTPGRPGVDYPTLTIIPQTRFNCKTQRYKGFFADPETRCQPLRARARPPVTPDVATAAAAAGVRNRQPALRRRGAAKLRSN</sequence>
<proteinExistence type="predicted"/>
<dbReference type="STRING" id="151549.A0A4C1SWJ8"/>
<dbReference type="AlphaFoldDB" id="A0A4C1SWJ8"/>
<feature type="region of interest" description="Disordered" evidence="1">
    <location>
        <begin position="553"/>
        <end position="576"/>
    </location>
</feature>
<dbReference type="EMBL" id="BGZK01000018">
    <property type="protein sequence ID" value="GBP05548.1"/>
    <property type="molecule type" value="Genomic_DNA"/>
</dbReference>
<feature type="compositionally biased region" description="Basic residues" evidence="1">
    <location>
        <begin position="564"/>
        <end position="576"/>
    </location>
</feature>
<dbReference type="Proteomes" id="UP000299102">
    <property type="component" value="Unassembled WGS sequence"/>
</dbReference>
<feature type="region of interest" description="Disordered" evidence="1">
    <location>
        <begin position="430"/>
        <end position="456"/>
    </location>
</feature>
<comment type="caution">
    <text evidence="2">The sequence shown here is derived from an EMBL/GenBank/DDBJ whole genome shotgun (WGS) entry which is preliminary data.</text>
</comment>
<keyword evidence="3" id="KW-1185">Reference proteome</keyword>
<evidence type="ECO:0000256" key="1">
    <source>
        <dbReference type="SAM" id="MobiDB-lite"/>
    </source>
</evidence>
<evidence type="ECO:0000313" key="3">
    <source>
        <dbReference type="Proteomes" id="UP000299102"/>
    </source>
</evidence>